<evidence type="ECO:0000256" key="1">
    <source>
        <dbReference type="SAM" id="MobiDB-lite"/>
    </source>
</evidence>
<proteinExistence type="predicted"/>
<keyword evidence="3" id="KW-1185">Reference proteome</keyword>
<evidence type="ECO:0000313" key="3">
    <source>
        <dbReference type="Proteomes" id="UP000807342"/>
    </source>
</evidence>
<protein>
    <submittedName>
        <fullName evidence="2">Uncharacterized protein</fullName>
    </submittedName>
</protein>
<dbReference type="Proteomes" id="UP000807342">
    <property type="component" value="Unassembled WGS sequence"/>
</dbReference>
<name>A0A9P6C862_9AGAR</name>
<dbReference type="AlphaFoldDB" id="A0A9P6C862"/>
<accession>A0A9P6C862</accession>
<evidence type="ECO:0000313" key="2">
    <source>
        <dbReference type="EMBL" id="KAF9452605.1"/>
    </source>
</evidence>
<gene>
    <name evidence="2" type="ORF">P691DRAFT_175302</name>
</gene>
<sequence length="181" mass="20581">MRERRKPMWEERVMGSGKERARWLGRRGPVRQSTHYCLHKLCLSPIVNTVHLTDHIPRRPARQHTHHRTTALPPVLRSSAYHIFVPTPVWSTFHIYSTTAGILRNFLASAIGIAATLHTHRLRILPSECPLQSRSSLHLGPSPTTTNNPGHSTWAQSRDSHTPRVTTSCILTARIHLAHLF</sequence>
<organism evidence="2 3">
    <name type="scientific">Macrolepiota fuliginosa MF-IS2</name>
    <dbReference type="NCBI Taxonomy" id="1400762"/>
    <lineage>
        <taxon>Eukaryota</taxon>
        <taxon>Fungi</taxon>
        <taxon>Dikarya</taxon>
        <taxon>Basidiomycota</taxon>
        <taxon>Agaricomycotina</taxon>
        <taxon>Agaricomycetes</taxon>
        <taxon>Agaricomycetidae</taxon>
        <taxon>Agaricales</taxon>
        <taxon>Agaricineae</taxon>
        <taxon>Agaricaceae</taxon>
        <taxon>Macrolepiota</taxon>
    </lineage>
</organism>
<reference evidence="2" key="1">
    <citation type="submission" date="2020-11" db="EMBL/GenBank/DDBJ databases">
        <authorList>
            <consortium name="DOE Joint Genome Institute"/>
            <person name="Ahrendt S."/>
            <person name="Riley R."/>
            <person name="Andreopoulos W."/>
            <person name="Labutti K."/>
            <person name="Pangilinan J."/>
            <person name="Ruiz-Duenas F.J."/>
            <person name="Barrasa J.M."/>
            <person name="Sanchez-Garcia M."/>
            <person name="Camarero S."/>
            <person name="Miyauchi S."/>
            <person name="Serrano A."/>
            <person name="Linde D."/>
            <person name="Babiker R."/>
            <person name="Drula E."/>
            <person name="Ayuso-Fernandez I."/>
            <person name="Pacheco R."/>
            <person name="Padilla G."/>
            <person name="Ferreira P."/>
            <person name="Barriuso J."/>
            <person name="Kellner H."/>
            <person name="Castanera R."/>
            <person name="Alfaro M."/>
            <person name="Ramirez L."/>
            <person name="Pisabarro A.G."/>
            <person name="Kuo A."/>
            <person name="Tritt A."/>
            <person name="Lipzen A."/>
            <person name="He G."/>
            <person name="Yan M."/>
            <person name="Ng V."/>
            <person name="Cullen D."/>
            <person name="Martin F."/>
            <person name="Rosso M.-N."/>
            <person name="Henrissat B."/>
            <person name="Hibbett D."/>
            <person name="Martinez A.T."/>
            <person name="Grigoriev I.V."/>
        </authorList>
    </citation>
    <scope>NUCLEOTIDE SEQUENCE</scope>
    <source>
        <strain evidence="2">MF-IS2</strain>
    </source>
</reference>
<comment type="caution">
    <text evidence="2">The sequence shown here is derived from an EMBL/GenBank/DDBJ whole genome shotgun (WGS) entry which is preliminary data.</text>
</comment>
<dbReference type="EMBL" id="MU151069">
    <property type="protein sequence ID" value="KAF9452605.1"/>
    <property type="molecule type" value="Genomic_DNA"/>
</dbReference>
<feature type="region of interest" description="Disordered" evidence="1">
    <location>
        <begin position="135"/>
        <end position="160"/>
    </location>
</feature>